<name>A0AAD2D2U2_EUPCR</name>
<dbReference type="AlphaFoldDB" id="A0AAD2D2U2"/>
<organism evidence="2 3">
    <name type="scientific">Euplotes crassus</name>
    <dbReference type="NCBI Taxonomy" id="5936"/>
    <lineage>
        <taxon>Eukaryota</taxon>
        <taxon>Sar</taxon>
        <taxon>Alveolata</taxon>
        <taxon>Ciliophora</taxon>
        <taxon>Intramacronucleata</taxon>
        <taxon>Spirotrichea</taxon>
        <taxon>Hypotrichia</taxon>
        <taxon>Euplotida</taxon>
        <taxon>Euplotidae</taxon>
        <taxon>Moneuplotes</taxon>
    </lineage>
</organism>
<accession>A0AAD2D2U2</accession>
<reference evidence="2" key="1">
    <citation type="submission" date="2023-07" db="EMBL/GenBank/DDBJ databases">
        <authorList>
            <consortium name="AG Swart"/>
            <person name="Singh M."/>
            <person name="Singh A."/>
            <person name="Seah K."/>
            <person name="Emmerich C."/>
        </authorList>
    </citation>
    <scope>NUCLEOTIDE SEQUENCE</scope>
    <source>
        <strain evidence="2">DP1</strain>
    </source>
</reference>
<keyword evidence="3" id="KW-1185">Reference proteome</keyword>
<dbReference type="EMBL" id="CAMPGE010019817">
    <property type="protein sequence ID" value="CAI2378126.1"/>
    <property type="molecule type" value="Genomic_DNA"/>
</dbReference>
<keyword evidence="1" id="KW-0732">Signal</keyword>
<evidence type="ECO:0000313" key="3">
    <source>
        <dbReference type="Proteomes" id="UP001295684"/>
    </source>
</evidence>
<dbReference type="Proteomes" id="UP001295684">
    <property type="component" value="Unassembled WGS sequence"/>
</dbReference>
<gene>
    <name evidence="2" type="ORF">ECRASSUSDP1_LOCUS19521</name>
</gene>
<protein>
    <submittedName>
        <fullName evidence="2">Uncharacterized protein</fullName>
    </submittedName>
</protein>
<evidence type="ECO:0000313" key="2">
    <source>
        <dbReference type="EMBL" id="CAI2378126.1"/>
    </source>
</evidence>
<comment type="caution">
    <text evidence="2">The sequence shown here is derived from an EMBL/GenBank/DDBJ whole genome shotgun (WGS) entry which is preliminary data.</text>
</comment>
<feature type="signal peptide" evidence="1">
    <location>
        <begin position="1"/>
        <end position="20"/>
    </location>
</feature>
<evidence type="ECO:0000256" key="1">
    <source>
        <dbReference type="SAM" id="SignalP"/>
    </source>
</evidence>
<sequence length="206" mass="23807">MGSFLQKLIVLVLVVSIVTCEKGHLNRFRDDPTESMIFLANRLDYNLKIPLLFVNLMRMIELTPFDFIGIYSKATEFVKEYLKIIFDCTSLACVTPARILFRIMQEFRGFSRDMVTEIEYGFGTLKVLYAKKHLGVITKIIHGKGKDAFDDKSQCIRMRVGQFFMPTFKGNDTSNCTEFDEIIHSFSEQSEDFGETLDPCFSSYLY</sequence>
<feature type="chain" id="PRO_5041917173" evidence="1">
    <location>
        <begin position="21"/>
        <end position="206"/>
    </location>
</feature>
<proteinExistence type="predicted"/>